<dbReference type="EMBL" id="JAPAAF010000004">
    <property type="protein sequence ID" value="MCW0482017.1"/>
    <property type="molecule type" value="Genomic_DNA"/>
</dbReference>
<accession>A0AA41Y6H8</accession>
<name>A0AA41Y6H8_9BACT</name>
<reference evidence="1" key="1">
    <citation type="submission" date="2022-10" db="EMBL/GenBank/DDBJ databases">
        <title>Gaoshiqiia sediminis gen. nov., sp. nov., isolated from coastal sediment.</title>
        <authorList>
            <person name="Yu W.X."/>
            <person name="Mu D.S."/>
            <person name="Du J.Z."/>
            <person name="Liang Y.Q."/>
        </authorList>
    </citation>
    <scope>NUCLEOTIDE SEQUENCE</scope>
    <source>
        <strain evidence="1">A06</strain>
    </source>
</reference>
<dbReference type="RefSeq" id="WP_282590622.1">
    <property type="nucleotide sequence ID" value="NZ_JAPAAF010000004.1"/>
</dbReference>
<dbReference type="Proteomes" id="UP001163821">
    <property type="component" value="Unassembled WGS sequence"/>
</dbReference>
<proteinExistence type="predicted"/>
<sequence length="242" mass="28425">MPYRRLPNTDQARMRAIETALEKGKRIAMKELAFSLQSLEKMQFLYPRLTAAIRQLNAAKQNQFDKSREYGETFKRAKLYISHFIQVMTFAIIREEIKPEARAFYGLEVNSQKIPAINLEKDVLEWGEKIISGEQKRCMHGGSPIYSPSIALVKVHYESFIDAYRHQMMLQNITNRASEQITQVREEADQLIQQVWNEIETRYSNLPDELKREKATDYGVTYFYRPAELKKMEADKLQTNLF</sequence>
<organism evidence="1 2">
    <name type="scientific">Gaoshiqia sediminis</name>
    <dbReference type="NCBI Taxonomy" id="2986998"/>
    <lineage>
        <taxon>Bacteria</taxon>
        <taxon>Pseudomonadati</taxon>
        <taxon>Bacteroidota</taxon>
        <taxon>Bacteroidia</taxon>
        <taxon>Marinilabiliales</taxon>
        <taxon>Prolixibacteraceae</taxon>
        <taxon>Gaoshiqia</taxon>
    </lineage>
</organism>
<gene>
    <name evidence="1" type="ORF">N2K84_04685</name>
</gene>
<comment type="caution">
    <text evidence="1">The sequence shown here is derived from an EMBL/GenBank/DDBJ whole genome shotgun (WGS) entry which is preliminary data.</text>
</comment>
<evidence type="ECO:0000313" key="2">
    <source>
        <dbReference type="Proteomes" id="UP001163821"/>
    </source>
</evidence>
<evidence type="ECO:0000313" key="1">
    <source>
        <dbReference type="EMBL" id="MCW0482017.1"/>
    </source>
</evidence>
<keyword evidence="2" id="KW-1185">Reference proteome</keyword>
<dbReference type="AlphaFoldDB" id="A0AA41Y6H8"/>
<protein>
    <submittedName>
        <fullName evidence="1">Uncharacterized protein</fullName>
    </submittedName>
</protein>